<dbReference type="Gene3D" id="2.30.42.10">
    <property type="match status" value="1"/>
</dbReference>
<dbReference type="AlphaFoldDB" id="A0A915I480"/>
<dbReference type="WBParaSite" id="nRc.2.0.1.t08645-RA">
    <property type="protein sequence ID" value="nRc.2.0.1.t08645-RA"/>
    <property type="gene ID" value="nRc.2.0.1.g08645"/>
</dbReference>
<keyword evidence="2" id="KW-1185">Reference proteome</keyword>
<dbReference type="SMART" id="SM00228">
    <property type="entry name" value="PDZ"/>
    <property type="match status" value="1"/>
</dbReference>
<dbReference type="InterPro" id="IPR001478">
    <property type="entry name" value="PDZ"/>
</dbReference>
<dbReference type="PANTHER" id="PTHR15545:SF8">
    <property type="entry name" value="SLO-INTERACTING PROTEIN 1"/>
    <property type="match status" value="1"/>
</dbReference>
<dbReference type="PANTHER" id="PTHR15545">
    <property type="entry name" value="PDZ DOMAIN CONTAINING RING FINGER PROTEIN 3, 4"/>
    <property type="match status" value="1"/>
</dbReference>
<organism evidence="2 3">
    <name type="scientific">Romanomermis culicivorax</name>
    <name type="common">Nematode worm</name>
    <dbReference type="NCBI Taxonomy" id="13658"/>
    <lineage>
        <taxon>Eukaryota</taxon>
        <taxon>Metazoa</taxon>
        <taxon>Ecdysozoa</taxon>
        <taxon>Nematoda</taxon>
        <taxon>Enoplea</taxon>
        <taxon>Dorylaimia</taxon>
        <taxon>Mermithida</taxon>
        <taxon>Mermithoidea</taxon>
        <taxon>Mermithidae</taxon>
        <taxon>Romanomermis</taxon>
    </lineage>
</organism>
<proteinExistence type="predicted"/>
<evidence type="ECO:0000313" key="3">
    <source>
        <dbReference type="WBParaSite" id="nRc.2.0.1.t08645-RA"/>
    </source>
</evidence>
<protein>
    <submittedName>
        <fullName evidence="3">PDZ domain-containing protein</fullName>
    </submittedName>
</protein>
<dbReference type="Pfam" id="PF00595">
    <property type="entry name" value="PDZ"/>
    <property type="match status" value="1"/>
</dbReference>
<dbReference type="InterPro" id="IPR051971">
    <property type="entry name" value="E3_ubiquitin-PDZ_ligase"/>
</dbReference>
<dbReference type="InterPro" id="IPR036034">
    <property type="entry name" value="PDZ_sf"/>
</dbReference>
<reference evidence="3" key="1">
    <citation type="submission" date="2022-11" db="UniProtKB">
        <authorList>
            <consortium name="WormBaseParasite"/>
        </authorList>
    </citation>
    <scope>IDENTIFICATION</scope>
</reference>
<dbReference type="Proteomes" id="UP000887565">
    <property type="component" value="Unplaced"/>
</dbReference>
<name>A0A915I480_ROMCU</name>
<accession>A0A915I480</accession>
<evidence type="ECO:0000259" key="1">
    <source>
        <dbReference type="PROSITE" id="PS50106"/>
    </source>
</evidence>
<feature type="domain" description="PDZ" evidence="1">
    <location>
        <begin position="82"/>
        <end position="166"/>
    </location>
</feature>
<dbReference type="SUPFAM" id="SSF50156">
    <property type="entry name" value="PDZ domain-like"/>
    <property type="match status" value="1"/>
</dbReference>
<dbReference type="PROSITE" id="PS50106">
    <property type="entry name" value="PDZ"/>
    <property type="match status" value="1"/>
</dbReference>
<sequence>MDSLRDSRTKRFFGDEKLEWREAERLCFMRNILHSSFKDKASTSCSKFNEVIVNDNAADDDALSNELYDITDDQLQNLEYEEITLYRPSRNTKLGLTLWYENDGDMETNIFVSKIENGSLVDLDGRMHAGDQILQICGMDVHTKNQAVELLTHCNRVAKFLVARSLPRLPVTASMMSTISLPQQELIKPEYTLYFYNATVVLLSTDKSCPC</sequence>
<evidence type="ECO:0000313" key="2">
    <source>
        <dbReference type="Proteomes" id="UP000887565"/>
    </source>
</evidence>